<dbReference type="EMBL" id="AQQZ01000003">
    <property type="protein sequence ID" value="KNG94175.1"/>
    <property type="molecule type" value="Genomic_DNA"/>
</dbReference>
<dbReference type="Pfam" id="PF00175">
    <property type="entry name" value="NAD_binding_1"/>
    <property type="match status" value="1"/>
</dbReference>
<accession>A0A0L1JR12</accession>
<dbReference type="STRING" id="1317121.ATO11_08095"/>
<dbReference type="InterPro" id="IPR001433">
    <property type="entry name" value="OxRdtase_FAD/NAD-bd"/>
</dbReference>
<dbReference type="AlphaFoldDB" id="A0A0L1JR12"/>
<dbReference type="OrthoDB" id="9792185at2"/>
<sequence>MTHTLALRDITPVTHDTFHLVFDRPDGFDFTPGQATELALDREGWRDKGRPFTFTSLPEDETLEFVIKSYPDHDGVTEQIAKLQAGDTVLIGDAWGAIEDKGPGLFVAGGAGVTPFIAILKARLKREGTLQGSTLLFSNKTERDIILRDTFEHMDGLKTVFTVTDEETPGIGVQTGFIDKEMLANHGAGTGGHVYICGPEKMVSDMAEAAKTAGAPEDRIVHEDFS</sequence>
<dbReference type="InterPro" id="IPR017927">
    <property type="entry name" value="FAD-bd_FR_type"/>
</dbReference>
<dbReference type="InterPro" id="IPR039261">
    <property type="entry name" value="FNR_nucleotide-bd"/>
</dbReference>
<dbReference type="CDD" id="cd06196">
    <property type="entry name" value="FNR_like_1"/>
    <property type="match status" value="1"/>
</dbReference>
<dbReference type="SUPFAM" id="SSF63380">
    <property type="entry name" value="Riboflavin synthase domain-like"/>
    <property type="match status" value="1"/>
</dbReference>
<dbReference type="Gene3D" id="2.40.30.10">
    <property type="entry name" value="Translation factors"/>
    <property type="match status" value="1"/>
</dbReference>
<evidence type="ECO:0000313" key="3">
    <source>
        <dbReference type="Proteomes" id="UP000036938"/>
    </source>
</evidence>
<dbReference type="SUPFAM" id="SSF52343">
    <property type="entry name" value="Ferredoxin reductase-like, C-terminal NADP-linked domain"/>
    <property type="match status" value="1"/>
</dbReference>
<gene>
    <name evidence="2" type="ORF">ATO11_08095</name>
</gene>
<evidence type="ECO:0000259" key="1">
    <source>
        <dbReference type="PROSITE" id="PS51384"/>
    </source>
</evidence>
<dbReference type="RefSeq" id="WP_050530325.1">
    <property type="nucleotide sequence ID" value="NZ_AQQZ01000003.1"/>
</dbReference>
<dbReference type="PANTHER" id="PTHR47354">
    <property type="entry name" value="NADH OXIDOREDUCTASE HCR"/>
    <property type="match status" value="1"/>
</dbReference>
<dbReference type="Proteomes" id="UP000036938">
    <property type="component" value="Unassembled WGS sequence"/>
</dbReference>
<proteinExistence type="predicted"/>
<dbReference type="GO" id="GO:0016491">
    <property type="term" value="F:oxidoreductase activity"/>
    <property type="evidence" value="ECO:0007669"/>
    <property type="project" value="InterPro"/>
</dbReference>
<dbReference type="PROSITE" id="PS51384">
    <property type="entry name" value="FAD_FR"/>
    <property type="match status" value="1"/>
</dbReference>
<feature type="domain" description="FAD-binding FR-type" evidence="1">
    <location>
        <begin position="1"/>
        <end position="101"/>
    </location>
</feature>
<dbReference type="InterPro" id="IPR050415">
    <property type="entry name" value="MRET"/>
</dbReference>
<dbReference type="Gene3D" id="3.40.50.80">
    <property type="entry name" value="Nucleotide-binding domain of ferredoxin-NADP reductase (FNR) module"/>
    <property type="match status" value="1"/>
</dbReference>
<name>A0A0L1JR12_9RHOB</name>
<dbReference type="PRINTS" id="PR00410">
    <property type="entry name" value="PHEHYDRXLASE"/>
</dbReference>
<dbReference type="PANTHER" id="PTHR47354:SF5">
    <property type="entry name" value="PROTEIN RFBI"/>
    <property type="match status" value="1"/>
</dbReference>
<dbReference type="PATRIC" id="fig|1317121.7.peg.2228"/>
<reference evidence="2 3" key="1">
    <citation type="journal article" date="2015" name="Int. J. Syst. Evol. Microbiol.">
        <title>Aestuariivita atlantica sp. nov., isolated from deep sea sediment of the Atlantic Ocean.</title>
        <authorList>
            <person name="Li G."/>
            <person name="Lai Q."/>
            <person name="Du Y."/>
            <person name="Liu X."/>
            <person name="Sun F."/>
            <person name="Shao Z."/>
        </authorList>
    </citation>
    <scope>NUCLEOTIDE SEQUENCE [LARGE SCALE GENOMIC DNA]</scope>
    <source>
        <strain evidence="2 3">22II-S11-z3</strain>
    </source>
</reference>
<keyword evidence="3" id="KW-1185">Reference proteome</keyword>
<organism evidence="2 3">
    <name type="scientific">Pseudaestuariivita atlantica</name>
    <dbReference type="NCBI Taxonomy" id="1317121"/>
    <lineage>
        <taxon>Bacteria</taxon>
        <taxon>Pseudomonadati</taxon>
        <taxon>Pseudomonadota</taxon>
        <taxon>Alphaproteobacteria</taxon>
        <taxon>Rhodobacterales</taxon>
        <taxon>Paracoccaceae</taxon>
        <taxon>Pseudaestuariivita</taxon>
    </lineage>
</organism>
<evidence type="ECO:0000313" key="2">
    <source>
        <dbReference type="EMBL" id="KNG94175.1"/>
    </source>
</evidence>
<dbReference type="InterPro" id="IPR017938">
    <property type="entry name" value="Riboflavin_synthase-like_b-brl"/>
</dbReference>
<comment type="caution">
    <text evidence="2">The sequence shown here is derived from an EMBL/GenBank/DDBJ whole genome shotgun (WGS) entry which is preliminary data.</text>
</comment>
<protein>
    <submittedName>
        <fullName evidence="2">Flavodoxin reductase</fullName>
    </submittedName>
</protein>